<evidence type="ECO:0000313" key="2">
    <source>
        <dbReference type="Proteomes" id="UP000304953"/>
    </source>
</evidence>
<keyword evidence="2" id="KW-1185">Reference proteome</keyword>
<accession>A0AC61RPX1</accession>
<gene>
    <name evidence="1" type="ORF">E5329_24245</name>
</gene>
<protein>
    <submittedName>
        <fullName evidence="1">Uncharacterized protein</fullName>
    </submittedName>
</protein>
<name>A0AC61RPX1_9FIRM</name>
<sequence>MDSQDIFIDNIIRFAGYHNLNTYRKIANFLNVTEDSLKHWQSKTRCPSLKRLDQISDKIGCWSYALIQKDGDIFAEIELLRNNSREILIKNLKEYFLQKGRFSWKDKAALFYGFVSEAALKSYFREENFKTPPLKKLDEMASALGKPTYELIKEVKLIEKTDTRKNKE</sequence>
<evidence type="ECO:0000313" key="1">
    <source>
        <dbReference type="EMBL" id="TGY90811.1"/>
    </source>
</evidence>
<comment type="caution">
    <text evidence="1">The sequence shown here is derived from an EMBL/GenBank/DDBJ whole genome shotgun (WGS) entry which is preliminary data.</text>
</comment>
<reference evidence="1" key="1">
    <citation type="submission" date="2019-04" db="EMBL/GenBank/DDBJ databases">
        <title>Microbes associate with the intestines of laboratory mice.</title>
        <authorList>
            <person name="Navarre W."/>
            <person name="Wong E."/>
            <person name="Huang K."/>
            <person name="Tropini C."/>
            <person name="Ng K."/>
            <person name="Yu B."/>
        </authorList>
    </citation>
    <scope>NUCLEOTIDE SEQUENCE</scope>
    <source>
        <strain evidence="1">NM01_1-7b</strain>
    </source>
</reference>
<dbReference type="Proteomes" id="UP000304953">
    <property type="component" value="Unassembled WGS sequence"/>
</dbReference>
<organism evidence="1 2">
    <name type="scientific">Petralouisia muris</name>
    <dbReference type="NCBI Taxonomy" id="3032872"/>
    <lineage>
        <taxon>Bacteria</taxon>
        <taxon>Bacillati</taxon>
        <taxon>Bacillota</taxon>
        <taxon>Clostridia</taxon>
        <taxon>Lachnospirales</taxon>
        <taxon>Lachnospiraceae</taxon>
        <taxon>Petralouisia</taxon>
    </lineage>
</organism>
<dbReference type="EMBL" id="SRYA01000083">
    <property type="protein sequence ID" value="TGY90811.1"/>
    <property type="molecule type" value="Genomic_DNA"/>
</dbReference>
<proteinExistence type="predicted"/>